<proteinExistence type="predicted"/>
<evidence type="ECO:0000313" key="4">
    <source>
        <dbReference type="Proteomes" id="UP000642938"/>
    </source>
</evidence>
<keyword evidence="4" id="KW-1185">Reference proteome</keyword>
<organism evidence="2 3">
    <name type="scientific">Pedobacter zeae</name>
    <dbReference type="NCBI Taxonomy" id="1737356"/>
    <lineage>
        <taxon>Bacteria</taxon>
        <taxon>Pseudomonadati</taxon>
        <taxon>Bacteroidota</taxon>
        <taxon>Sphingobacteriia</taxon>
        <taxon>Sphingobacteriales</taxon>
        <taxon>Sphingobacteriaceae</taxon>
        <taxon>Pedobacter</taxon>
    </lineage>
</organism>
<reference evidence="1" key="4">
    <citation type="submission" date="2024-05" db="EMBL/GenBank/DDBJ databases">
        <authorList>
            <person name="Sun Q."/>
            <person name="Zhou Y."/>
        </authorList>
    </citation>
    <scope>NUCLEOTIDE SEQUENCE</scope>
    <source>
        <strain evidence="1">CGMCC 1.15287</strain>
    </source>
</reference>
<comment type="caution">
    <text evidence="2">The sequence shown here is derived from an EMBL/GenBank/DDBJ whole genome shotgun (WGS) entry which is preliminary data.</text>
</comment>
<protein>
    <recommendedName>
        <fullName evidence="5">DNA-binding protein</fullName>
    </recommendedName>
</protein>
<reference evidence="1" key="1">
    <citation type="journal article" date="2014" name="Int. J. Syst. Evol. Microbiol.">
        <title>Complete genome of a new Firmicutes species belonging to the dominant human colonic microbiota ('Ruminococcus bicirculans') reveals two chromosomes and a selective capacity to utilize plant glucans.</title>
        <authorList>
            <consortium name="NISC Comparative Sequencing Program"/>
            <person name="Wegmann U."/>
            <person name="Louis P."/>
            <person name="Goesmann A."/>
            <person name="Henrissat B."/>
            <person name="Duncan S.H."/>
            <person name="Flint H.J."/>
        </authorList>
    </citation>
    <scope>NUCLEOTIDE SEQUENCE</scope>
    <source>
        <strain evidence="1">CGMCC 1.15287</strain>
    </source>
</reference>
<evidence type="ECO:0000313" key="3">
    <source>
        <dbReference type="Proteomes" id="UP000532273"/>
    </source>
</evidence>
<evidence type="ECO:0000313" key="2">
    <source>
        <dbReference type="EMBL" id="MBB4108352.1"/>
    </source>
</evidence>
<dbReference type="EMBL" id="BMHZ01000001">
    <property type="protein sequence ID" value="GGG93363.1"/>
    <property type="molecule type" value="Genomic_DNA"/>
</dbReference>
<dbReference type="Proteomes" id="UP000532273">
    <property type="component" value="Unassembled WGS sequence"/>
</dbReference>
<dbReference type="AlphaFoldDB" id="A0A7W6P5S8"/>
<dbReference type="RefSeq" id="WP_183763797.1">
    <property type="nucleotide sequence ID" value="NZ_BMHZ01000001.1"/>
</dbReference>
<accession>A0A7W6P5S8</accession>
<dbReference type="Proteomes" id="UP000642938">
    <property type="component" value="Unassembled WGS sequence"/>
</dbReference>
<gene>
    <name evidence="1" type="ORF">GCM10007422_03210</name>
    <name evidence="2" type="ORF">GGQ60_002333</name>
</gene>
<reference evidence="2 3" key="3">
    <citation type="submission" date="2020-08" db="EMBL/GenBank/DDBJ databases">
        <title>Genomic Encyclopedia of Type Strains, Phase IV (KMG-IV): sequencing the most valuable type-strain genomes for metagenomic binning, comparative biology and taxonomic classification.</title>
        <authorList>
            <person name="Goeker M."/>
        </authorList>
    </citation>
    <scope>NUCLEOTIDE SEQUENCE [LARGE SCALE GENOMIC DNA]</scope>
    <source>
        <strain evidence="2 3">DSM 100774</strain>
    </source>
</reference>
<reference evidence="4" key="2">
    <citation type="journal article" date="2019" name="Int. J. Syst. Evol. Microbiol.">
        <title>The Global Catalogue of Microorganisms (GCM) 10K type strain sequencing project: providing services to taxonomists for standard genome sequencing and annotation.</title>
        <authorList>
            <consortium name="The Broad Institute Genomics Platform"/>
            <consortium name="The Broad Institute Genome Sequencing Center for Infectious Disease"/>
            <person name="Wu L."/>
            <person name="Ma J."/>
        </authorList>
    </citation>
    <scope>NUCLEOTIDE SEQUENCE [LARGE SCALE GENOMIC DNA]</scope>
    <source>
        <strain evidence="4">CGMCC 1.15287</strain>
    </source>
</reference>
<dbReference type="EMBL" id="JACIEF010000002">
    <property type="protein sequence ID" value="MBB4108352.1"/>
    <property type="molecule type" value="Genomic_DNA"/>
</dbReference>
<name>A0A7W6P5S8_9SPHI</name>
<sequence>MKDLAEGLKEIEKDIDTMCSVNIDISRKIEQQNENILRNTFSCKEMCSYLGITQPTLIKRRNLGLIPFFKLGHNFFYLKPEGGNNNG</sequence>
<evidence type="ECO:0008006" key="5">
    <source>
        <dbReference type="Google" id="ProtNLM"/>
    </source>
</evidence>
<evidence type="ECO:0000313" key="1">
    <source>
        <dbReference type="EMBL" id="GGG93363.1"/>
    </source>
</evidence>